<name>A0A2T3IF87_9GAMM</name>
<comment type="caution">
    <text evidence="1">The sequence shown here is derived from an EMBL/GenBank/DDBJ whole genome shotgun (WGS) entry which is preliminary data.</text>
</comment>
<dbReference type="RefSeq" id="WP_065176534.1">
    <property type="nucleotide sequence ID" value="NZ_LZFA01000014.1"/>
</dbReference>
<proteinExistence type="predicted"/>
<sequence>MSYEIIYRTKSSKIPESKLRKDAMTHFNIGDVTNLPDLLISHYGIYSLRDMHAIYFECGASNCYDSDNKRCRDWILAGIGSYDDVLLNVGINWAMDIESGCIKPQGRWSTAASWVKKVSSDLSNPNETLVPSSLMLKLETPNDWYDKHLLDVFLADLEGLTLEIEQRKSFLGTLNNHITLRPKNSFEVFLFHFVTKKHYGNKILNQENVYFF</sequence>
<protein>
    <submittedName>
        <fullName evidence="1">Uncharacterized protein</fullName>
    </submittedName>
</protein>
<gene>
    <name evidence="1" type="ORF">CTM88_19210</name>
</gene>
<organism evidence="1 2">
    <name type="scientific">Photobacterium aquimaris</name>
    <dbReference type="NCBI Taxonomy" id="512643"/>
    <lineage>
        <taxon>Bacteria</taxon>
        <taxon>Pseudomonadati</taxon>
        <taxon>Pseudomonadota</taxon>
        <taxon>Gammaproteobacteria</taxon>
        <taxon>Vibrionales</taxon>
        <taxon>Vibrionaceae</taxon>
        <taxon>Photobacterium</taxon>
    </lineage>
</organism>
<accession>A0A2T3IF87</accession>
<dbReference type="EMBL" id="PYMK01000029">
    <property type="protein sequence ID" value="PSU24108.1"/>
    <property type="molecule type" value="Genomic_DNA"/>
</dbReference>
<evidence type="ECO:0000313" key="2">
    <source>
        <dbReference type="Proteomes" id="UP000240254"/>
    </source>
</evidence>
<evidence type="ECO:0000313" key="1">
    <source>
        <dbReference type="EMBL" id="PSU24108.1"/>
    </source>
</evidence>
<dbReference type="OrthoDB" id="5895444at2"/>
<dbReference type="AlphaFoldDB" id="A0A2T3IF87"/>
<dbReference type="Proteomes" id="UP000240254">
    <property type="component" value="Unassembled WGS sequence"/>
</dbReference>
<reference evidence="1 2" key="1">
    <citation type="submission" date="2018-03" db="EMBL/GenBank/DDBJ databases">
        <title>Whole genome sequencing of Histamine producing bacteria.</title>
        <authorList>
            <person name="Butler K."/>
        </authorList>
    </citation>
    <scope>NUCLEOTIDE SEQUENCE [LARGE SCALE GENOMIC DNA]</scope>
    <source>
        <strain evidence="1 2">BS2</strain>
    </source>
</reference>